<dbReference type="PATRIC" id="fig|1006006.8.peg.1486"/>
<dbReference type="InterPro" id="IPR014721">
    <property type="entry name" value="Ribsml_uS5_D2-typ_fold_subgr"/>
</dbReference>
<keyword evidence="1" id="KW-0067">ATP-binding</keyword>
<evidence type="ECO:0000313" key="4">
    <source>
        <dbReference type="Proteomes" id="UP000007812"/>
    </source>
</evidence>
<dbReference type="STRING" id="1006006.Mcup_1490"/>
<dbReference type="InterPro" id="IPR020568">
    <property type="entry name" value="Ribosomal_Su5_D2-typ_SF"/>
</dbReference>
<dbReference type="EMBL" id="CP002656">
    <property type="protein sequence ID" value="AEB95593.1"/>
    <property type="molecule type" value="Genomic_DNA"/>
</dbReference>
<name>F4FZ23_METCR</name>
<dbReference type="eggNOG" id="arCOG04263">
    <property type="taxonomic scope" value="Archaea"/>
</dbReference>
<keyword evidence="1 3" id="KW-0418">Kinase</keyword>
<evidence type="ECO:0000259" key="2">
    <source>
        <dbReference type="Pfam" id="PF00288"/>
    </source>
</evidence>
<keyword evidence="1" id="KW-0173">Coenzyme A biosynthesis</keyword>
<organism evidence="3 4">
    <name type="scientific">Metallosphaera cuprina (strain Ar-4)</name>
    <dbReference type="NCBI Taxonomy" id="1006006"/>
    <lineage>
        <taxon>Archaea</taxon>
        <taxon>Thermoproteota</taxon>
        <taxon>Thermoprotei</taxon>
        <taxon>Sulfolobales</taxon>
        <taxon>Sulfolobaceae</taxon>
        <taxon>Metallosphaera</taxon>
    </lineage>
</organism>
<comment type="similarity">
    <text evidence="1">Belongs to the GHMP kinase family. PoK subfamily.</text>
</comment>
<keyword evidence="1" id="KW-0547">Nucleotide-binding</keyword>
<dbReference type="KEGG" id="mcn:Mcup_1490"/>
<comment type="catalytic activity">
    <reaction evidence="1">
        <text>(R)-pantoate + ATP = (R)-4-phosphopantoate + ADP + H(+)</text>
        <dbReference type="Rhea" id="RHEA:28246"/>
        <dbReference type="ChEBI" id="CHEBI:15378"/>
        <dbReference type="ChEBI" id="CHEBI:15980"/>
        <dbReference type="ChEBI" id="CHEBI:30616"/>
        <dbReference type="ChEBI" id="CHEBI:61294"/>
        <dbReference type="ChEBI" id="CHEBI:456216"/>
        <dbReference type="EC" id="2.7.1.169"/>
    </reaction>
</comment>
<dbReference type="GO" id="GO:0016301">
    <property type="term" value="F:kinase activity"/>
    <property type="evidence" value="ECO:0007669"/>
    <property type="project" value="UniProtKB-UniRule"/>
</dbReference>
<dbReference type="HOGENOM" id="CLU_081191_1_0_2"/>
<comment type="function">
    <text evidence="1">Phosphorylates (R)-pantoate to form (R)-4-phosphopantoate in the CoA biosynthesis pathway.</text>
</comment>
<dbReference type="OrthoDB" id="85822at2157"/>
<evidence type="ECO:0000256" key="1">
    <source>
        <dbReference type="HAMAP-Rule" id="MF_02223"/>
    </source>
</evidence>
<evidence type="ECO:0000313" key="3">
    <source>
        <dbReference type="EMBL" id="AEB95593.1"/>
    </source>
</evidence>
<dbReference type="AlphaFoldDB" id="F4FZ23"/>
<keyword evidence="4" id="KW-1185">Reference proteome</keyword>
<protein>
    <recommendedName>
        <fullName evidence="1">Pantoate kinase</fullName>
        <shortName evidence="1">PoK</shortName>
        <ecNumber evidence="1">2.7.1.169</ecNumber>
    </recommendedName>
</protein>
<dbReference type="UniPathway" id="UPA00241"/>
<keyword evidence="1" id="KW-0808">Transferase</keyword>
<accession>F4FZ23</accession>
<dbReference type="PANTHER" id="PTHR42282">
    <property type="entry name" value="PANTOATE KINASE-RELATED"/>
    <property type="match status" value="1"/>
</dbReference>
<dbReference type="GO" id="GO:0005524">
    <property type="term" value="F:ATP binding"/>
    <property type="evidence" value="ECO:0007669"/>
    <property type="project" value="UniProtKB-KW"/>
</dbReference>
<dbReference type="GO" id="GO:0015937">
    <property type="term" value="P:coenzyme A biosynthetic process"/>
    <property type="evidence" value="ECO:0007669"/>
    <property type="project" value="UniProtKB-UniRule"/>
</dbReference>
<dbReference type="Pfam" id="PF00288">
    <property type="entry name" value="GHMP_kinases_N"/>
    <property type="match status" value="1"/>
</dbReference>
<reference evidence="3 4" key="1">
    <citation type="journal article" date="2011" name="J. Bacteriol.">
        <title>Complete genome sequence of Metallosphaera cuprina, a metal sulfide-oxidizing archaeon from a hot spring.</title>
        <authorList>
            <person name="Liu L.J."/>
            <person name="You X.Y."/>
            <person name="Zheng H."/>
            <person name="Wang S."/>
            <person name="Jiang C.Y."/>
            <person name="Liu S.J."/>
        </authorList>
    </citation>
    <scope>NUCLEOTIDE SEQUENCE [LARGE SCALE GENOMIC DNA]</scope>
    <source>
        <strain evidence="3 4">Ar-4</strain>
    </source>
</reference>
<dbReference type="RefSeq" id="WP_013738091.1">
    <property type="nucleotide sequence ID" value="NC_015435.1"/>
</dbReference>
<dbReference type="PIRSF" id="PIRSF016896">
    <property type="entry name" value="GHMP_arc_MJ0969"/>
    <property type="match status" value="1"/>
</dbReference>
<dbReference type="HAMAP" id="MF_02223">
    <property type="entry name" value="Pantoate_kinase"/>
    <property type="match status" value="1"/>
</dbReference>
<dbReference type="GeneID" id="10493679"/>
<dbReference type="InterPro" id="IPR006204">
    <property type="entry name" value="GHMP_kinase_N_dom"/>
</dbReference>
<proteinExistence type="inferred from homology"/>
<dbReference type="Proteomes" id="UP000007812">
    <property type="component" value="Chromosome"/>
</dbReference>
<dbReference type="PANTHER" id="PTHR42282:SF1">
    <property type="entry name" value="PANTOATE KINASE"/>
    <property type="match status" value="1"/>
</dbReference>
<gene>
    <name evidence="3" type="ordered locus">Mcup_1490</name>
</gene>
<dbReference type="InterPro" id="IPR012043">
    <property type="entry name" value="PoK"/>
</dbReference>
<dbReference type="Gene3D" id="3.30.230.10">
    <property type="match status" value="1"/>
</dbReference>
<dbReference type="SUPFAM" id="SSF54211">
    <property type="entry name" value="Ribosomal protein S5 domain 2-like"/>
    <property type="match status" value="1"/>
</dbReference>
<sequence length="247" mass="27392">MVDVLIPLSVSGVWYPYLAEDLAQSGSIGITVLLEPFSYAKVGNGEGILINGEKVRLDNVEYLSRKLGKVKVEIETGVPLGYGYGLSASISLAYALGASEIKGIDPYLAVLEAHKSEIIAKNGLGDIVSQYFGKNIVYREKPGFPPYGVVRSFPIDSDNIYSLPIESLPTTTILKPLDVSFELIQDFLQNPTLERFFSVSKRFTELLGFESKYPNSFRKKGLILKFGEPESESWIRHRIAKRGAYVE</sequence>
<comment type="pathway">
    <text evidence="1">Cofactor biosynthesis; coenzyme A biosynthesis.</text>
</comment>
<dbReference type="EC" id="2.7.1.169" evidence="1"/>
<feature type="domain" description="GHMP kinase N-terminal" evidence="2">
    <location>
        <begin position="60"/>
        <end position="134"/>
    </location>
</feature>